<dbReference type="EMBL" id="PSZG01000001">
    <property type="protein sequence ID" value="RKO75362.1"/>
    <property type="molecule type" value="Genomic_DNA"/>
</dbReference>
<dbReference type="AlphaFoldDB" id="A0A8B3FAR0"/>
<proteinExistence type="predicted"/>
<gene>
    <name evidence="1" type="ORF">C5E00_00425</name>
</gene>
<dbReference type="GeneID" id="45850258"/>
<dbReference type="KEGG" id="ppar:A8F97_12380"/>
<dbReference type="RefSeq" id="WP_050512633.1">
    <property type="nucleotide sequence ID" value="NZ_CP015749.1"/>
</dbReference>
<organism evidence="1 2">
    <name type="scientific">Pectobacterium parmentieri</name>
    <dbReference type="NCBI Taxonomy" id="1905730"/>
    <lineage>
        <taxon>Bacteria</taxon>
        <taxon>Pseudomonadati</taxon>
        <taxon>Pseudomonadota</taxon>
        <taxon>Gammaproteobacteria</taxon>
        <taxon>Enterobacterales</taxon>
        <taxon>Pectobacteriaceae</taxon>
        <taxon>Pectobacterium</taxon>
    </lineage>
</organism>
<protein>
    <submittedName>
        <fullName evidence="1">Uncharacterized protein</fullName>
    </submittedName>
</protein>
<reference evidence="1 2" key="1">
    <citation type="journal article" date="2018" name="BMC Genomics">
        <title>High genomic variability in the plant pathogenic bacterium Pectobacterium parmentieri deciphered from de novo assembled complete genomes.</title>
        <authorList>
            <person name="Zoledowska S."/>
            <person name="Motyka-Pomagruk A."/>
            <person name="Sledz W."/>
            <person name="Mengoni A."/>
            <person name="Lojkowska E."/>
        </authorList>
    </citation>
    <scope>NUCLEOTIDE SEQUENCE [LARGE SCALE GENOMIC DNA]</scope>
    <source>
        <strain evidence="1 2">IFB5626</strain>
    </source>
</reference>
<evidence type="ECO:0000313" key="1">
    <source>
        <dbReference type="EMBL" id="RKO75362.1"/>
    </source>
</evidence>
<comment type="caution">
    <text evidence="1">The sequence shown here is derived from an EMBL/GenBank/DDBJ whole genome shotgun (WGS) entry which is preliminary data.</text>
</comment>
<sequence length="205" mass="22491">MASFLLKNKFFDEMLALKISQFIGAIGEANIVKKLSGGSARFHVYKKDATAETPLLHLNVVAGSVTHLQHSRTKNGLDIIAKVVNPSPPPPHFWAIFEVKTTAMHSKDVPPLGQYEGELSVKQKKGIDYVITTIENALKANEKNPLGFVIGQGINDKYKAIKNTVNPEGLQQATLWFGSKEIVKKSFGIDIMSHSQLINNGSIKP</sequence>
<dbReference type="Proteomes" id="UP000269665">
    <property type="component" value="Unassembled WGS sequence"/>
</dbReference>
<evidence type="ECO:0000313" key="2">
    <source>
        <dbReference type="Proteomes" id="UP000269665"/>
    </source>
</evidence>
<accession>A0A8B3FAR0</accession>
<name>A0A8B3FAR0_PECPM</name>